<evidence type="ECO:0000313" key="2">
    <source>
        <dbReference type="EMBL" id="SFE13292.1"/>
    </source>
</evidence>
<organism evidence="2 3">
    <name type="scientific">Actinopolyspora alba</name>
    <dbReference type="NCBI Taxonomy" id="673379"/>
    <lineage>
        <taxon>Bacteria</taxon>
        <taxon>Bacillati</taxon>
        <taxon>Actinomycetota</taxon>
        <taxon>Actinomycetes</taxon>
        <taxon>Actinopolysporales</taxon>
        <taxon>Actinopolysporaceae</taxon>
        <taxon>Actinopolyspora</taxon>
        <taxon>Actinopolyspora alba group</taxon>
    </lineage>
</organism>
<dbReference type="Proteomes" id="UP000198716">
    <property type="component" value="Unassembled WGS sequence"/>
</dbReference>
<keyword evidence="3" id="KW-1185">Reference proteome</keyword>
<dbReference type="EMBL" id="FOMZ01000008">
    <property type="protein sequence ID" value="SFE13292.1"/>
    <property type="molecule type" value="Genomic_DNA"/>
</dbReference>
<gene>
    <name evidence="2" type="ORF">SAMN04487819_108100</name>
</gene>
<name>A0A1I1Y1Q1_9ACTN</name>
<accession>A0A1I1Y1Q1</accession>
<reference evidence="3" key="1">
    <citation type="submission" date="2016-10" db="EMBL/GenBank/DDBJ databases">
        <authorList>
            <person name="Varghese N."/>
            <person name="Submissions S."/>
        </authorList>
    </citation>
    <scope>NUCLEOTIDE SEQUENCE [LARGE SCALE GENOMIC DNA]</scope>
    <source>
        <strain evidence="3">DSM 45004</strain>
    </source>
</reference>
<evidence type="ECO:0000313" key="3">
    <source>
        <dbReference type="Proteomes" id="UP000198716"/>
    </source>
</evidence>
<feature type="region of interest" description="Disordered" evidence="1">
    <location>
        <begin position="1"/>
        <end position="36"/>
    </location>
</feature>
<evidence type="ECO:0000256" key="1">
    <source>
        <dbReference type="SAM" id="MobiDB-lite"/>
    </source>
</evidence>
<sequence length="66" mass="6619">MTTPTTGACSHGWNPPGAERIRQDPGEPAGRASTATVFDSGLPGVTGLSPRHDGSVIVCTANTGVT</sequence>
<proteinExistence type="predicted"/>
<protein>
    <submittedName>
        <fullName evidence="2">Uncharacterized protein</fullName>
    </submittedName>
</protein>
<dbReference type="AlphaFoldDB" id="A0A1I1Y1Q1"/>